<keyword evidence="6" id="KW-0732">Signal</keyword>
<dbReference type="InterPro" id="IPR036264">
    <property type="entry name" value="Bact_exopeptidase_dim_dom"/>
</dbReference>
<dbReference type="Gene3D" id="3.30.70.360">
    <property type="match status" value="1"/>
</dbReference>
<dbReference type="RefSeq" id="WP_137342441.1">
    <property type="nucleotide sequence ID" value="NZ_BSQH01000030.1"/>
</dbReference>
<evidence type="ECO:0000256" key="3">
    <source>
        <dbReference type="ARBA" id="ARBA00022723"/>
    </source>
</evidence>
<dbReference type="GO" id="GO:0046872">
    <property type="term" value="F:metal ion binding"/>
    <property type="evidence" value="ECO:0007669"/>
    <property type="project" value="UniProtKB-KW"/>
</dbReference>
<accession>A0A4U6D5K8</accession>
<evidence type="ECO:0000313" key="8">
    <source>
        <dbReference type="EMBL" id="TKT89304.1"/>
    </source>
</evidence>
<evidence type="ECO:0000256" key="2">
    <source>
        <dbReference type="ARBA" id="ARBA00006247"/>
    </source>
</evidence>
<name>A0A4U6D5K8_9BACT</name>
<dbReference type="InterPro" id="IPR050072">
    <property type="entry name" value="Peptidase_M20A"/>
</dbReference>
<evidence type="ECO:0000256" key="1">
    <source>
        <dbReference type="ARBA" id="ARBA00001947"/>
    </source>
</evidence>
<keyword evidence="4 8" id="KW-0378">Hydrolase</keyword>
<keyword evidence="3" id="KW-0479">Metal-binding</keyword>
<dbReference type="PANTHER" id="PTHR43808:SF8">
    <property type="entry name" value="PEPTIDASE M20 DIMERISATION DOMAIN-CONTAINING PROTEIN"/>
    <property type="match status" value="1"/>
</dbReference>
<feature type="chain" id="PRO_5020661942" evidence="6">
    <location>
        <begin position="22"/>
        <end position="471"/>
    </location>
</feature>
<dbReference type="GO" id="GO:0016787">
    <property type="term" value="F:hydrolase activity"/>
    <property type="evidence" value="ECO:0007669"/>
    <property type="project" value="UniProtKB-KW"/>
</dbReference>
<dbReference type="SUPFAM" id="SSF53187">
    <property type="entry name" value="Zn-dependent exopeptidases"/>
    <property type="match status" value="1"/>
</dbReference>
<dbReference type="InterPro" id="IPR011650">
    <property type="entry name" value="Peptidase_M20_dimer"/>
</dbReference>
<evidence type="ECO:0000256" key="4">
    <source>
        <dbReference type="ARBA" id="ARBA00022801"/>
    </source>
</evidence>
<evidence type="ECO:0000259" key="7">
    <source>
        <dbReference type="Pfam" id="PF07687"/>
    </source>
</evidence>
<dbReference type="Proteomes" id="UP000304900">
    <property type="component" value="Unassembled WGS sequence"/>
</dbReference>
<dbReference type="Gene3D" id="1.10.150.900">
    <property type="match status" value="1"/>
</dbReference>
<dbReference type="Pfam" id="PF01546">
    <property type="entry name" value="Peptidase_M20"/>
    <property type="match status" value="1"/>
</dbReference>
<sequence>MKIDLRFLLLIPFLAFSAASAQVKQPDWKAIEQETMLHFQTLLRINTSDPGGTEAPAVAYMKSVLEKEGIKVQTFALDPNRPNLVARISGSGKKHPILIMAHTDVVSIDSTKWTYPAFSATRKDGYVYGRGAVDDKDNVATGLMIMLTLKRLNIPLDRDVIFLAESGEEGNVKFGIDYMVKEHWPEIEAEYCFAEGGGVTRTGGKIQYAAVATTEKVPRGVKLVAKGISGHGSVPLRSNAIVHLSQAVVNVAAWQTPMRLNETTQAFFQRLAEISTPEQAARYQSILSGKNTEAAQEYLAVNEPRYYSTLRTSISPNIFKGGYRSNVIPSEAEASLDIRALPDEDMPKLLDAMRKIINDPQVEIISSSAASRPGSKPSSLTTEAFKIIEAAVKTTYNTITLPTMLTGATDMSFLRAKGIACYGIGPMMDSEDGPKGFGAHSDQERILEESLHKFLRFQWEVVSNLAATAKK</sequence>
<comment type="similarity">
    <text evidence="2">Belongs to the peptidase M20A family.</text>
</comment>
<dbReference type="EMBL" id="SZVO01000012">
    <property type="protein sequence ID" value="TKT89304.1"/>
    <property type="molecule type" value="Genomic_DNA"/>
</dbReference>
<comment type="caution">
    <text evidence="8">The sequence shown here is derived from an EMBL/GenBank/DDBJ whole genome shotgun (WGS) entry which is preliminary data.</text>
</comment>
<proteinExistence type="inferred from homology"/>
<evidence type="ECO:0000313" key="9">
    <source>
        <dbReference type="Proteomes" id="UP000304900"/>
    </source>
</evidence>
<comment type="cofactor">
    <cofactor evidence="1">
        <name>Zn(2+)</name>
        <dbReference type="ChEBI" id="CHEBI:29105"/>
    </cofactor>
</comment>
<dbReference type="SUPFAM" id="SSF55031">
    <property type="entry name" value="Bacterial exopeptidase dimerisation domain"/>
    <property type="match status" value="1"/>
</dbReference>
<keyword evidence="9" id="KW-1185">Reference proteome</keyword>
<evidence type="ECO:0000256" key="6">
    <source>
        <dbReference type="SAM" id="SignalP"/>
    </source>
</evidence>
<dbReference type="Pfam" id="PF07687">
    <property type="entry name" value="M20_dimer"/>
    <property type="match status" value="1"/>
</dbReference>
<dbReference type="AlphaFoldDB" id="A0A4U6D5K8"/>
<protein>
    <submittedName>
        <fullName evidence="8">M20/M25/M40 family metallo-hydrolase</fullName>
    </submittedName>
</protein>
<gene>
    <name evidence="8" type="ORF">FDK13_23405</name>
</gene>
<keyword evidence="5" id="KW-0862">Zinc</keyword>
<dbReference type="PANTHER" id="PTHR43808">
    <property type="entry name" value="ACETYLORNITHINE DEACETYLASE"/>
    <property type="match status" value="1"/>
</dbReference>
<reference evidence="8 9" key="1">
    <citation type="submission" date="2019-05" db="EMBL/GenBank/DDBJ databases">
        <title>Dyadobacter AR-3-8 sp. nov., isolated from arctic soil.</title>
        <authorList>
            <person name="Chaudhary D.K."/>
        </authorList>
    </citation>
    <scope>NUCLEOTIDE SEQUENCE [LARGE SCALE GENOMIC DNA]</scope>
    <source>
        <strain evidence="8 9">AR-3-8</strain>
    </source>
</reference>
<dbReference type="PROSITE" id="PS00758">
    <property type="entry name" value="ARGE_DAPE_CPG2_1"/>
    <property type="match status" value="1"/>
</dbReference>
<dbReference type="InterPro" id="IPR001261">
    <property type="entry name" value="ArgE/DapE_CS"/>
</dbReference>
<dbReference type="OrthoDB" id="9792335at2"/>
<dbReference type="Gene3D" id="3.40.630.10">
    <property type="entry name" value="Zn peptidases"/>
    <property type="match status" value="1"/>
</dbReference>
<organism evidence="8 9">
    <name type="scientific">Dyadobacter frigoris</name>
    <dbReference type="NCBI Taxonomy" id="2576211"/>
    <lineage>
        <taxon>Bacteria</taxon>
        <taxon>Pseudomonadati</taxon>
        <taxon>Bacteroidota</taxon>
        <taxon>Cytophagia</taxon>
        <taxon>Cytophagales</taxon>
        <taxon>Spirosomataceae</taxon>
        <taxon>Dyadobacter</taxon>
    </lineage>
</organism>
<feature type="domain" description="Peptidase M20 dimerisation" evidence="7">
    <location>
        <begin position="220"/>
        <end position="362"/>
    </location>
</feature>
<dbReference type="InterPro" id="IPR002933">
    <property type="entry name" value="Peptidase_M20"/>
</dbReference>
<evidence type="ECO:0000256" key="5">
    <source>
        <dbReference type="ARBA" id="ARBA00022833"/>
    </source>
</evidence>
<feature type="signal peptide" evidence="6">
    <location>
        <begin position="1"/>
        <end position="21"/>
    </location>
</feature>